<evidence type="ECO:0000313" key="2">
    <source>
        <dbReference type="EMBL" id="WVZ58197.1"/>
    </source>
</evidence>
<evidence type="ECO:0000313" key="3">
    <source>
        <dbReference type="Proteomes" id="UP001341281"/>
    </source>
</evidence>
<sequence>MRRSFETCPDDSDTEAPVHTDRTAQQNATIQTNLEDDALAAANELMTNLNIAAQGISERTSTRLLAEPGLPKFDVTPQTKAIEDPKVPTAAALPTSSNQNPCNTGGSETTGDVLQPDNGPVFDETPYGHGSSVPPTTPIANIVKPTRTECALALREFLCTRDVKIDKTVMDFGGYISTYQDVKESFADGASLDSVFMQYFIECVRSDDSANLPSSNTSRLILDTNVGTIINIEELEQHSQNPQTFDPVILQNYLATTLTLHPGLKGIKTFYDFRDASILLFLDPDMLREYRSLLLQYLTFHRNNKSHPLPPNIQRFYHSDH</sequence>
<dbReference type="Proteomes" id="UP001341281">
    <property type="component" value="Chromosome 02"/>
</dbReference>
<reference evidence="2 3" key="1">
    <citation type="submission" date="2024-02" db="EMBL/GenBank/DDBJ databases">
        <title>High-quality chromosome-scale genome assembly of Pensacola bahiagrass (Paspalum notatum Flugge var. saurae).</title>
        <authorList>
            <person name="Vega J.M."/>
            <person name="Podio M."/>
            <person name="Orjuela J."/>
            <person name="Siena L.A."/>
            <person name="Pessino S.C."/>
            <person name="Combes M.C."/>
            <person name="Mariac C."/>
            <person name="Albertini E."/>
            <person name="Pupilli F."/>
            <person name="Ortiz J.P.A."/>
            <person name="Leblanc O."/>
        </authorList>
    </citation>
    <scope>NUCLEOTIDE SEQUENCE [LARGE SCALE GENOMIC DNA]</scope>
    <source>
        <strain evidence="2">R1</strain>
        <tissue evidence="2">Leaf</tissue>
    </source>
</reference>
<feature type="compositionally biased region" description="Polar residues" evidence="1">
    <location>
        <begin position="94"/>
        <end position="112"/>
    </location>
</feature>
<gene>
    <name evidence="2" type="ORF">U9M48_008489</name>
</gene>
<proteinExistence type="predicted"/>
<protein>
    <submittedName>
        <fullName evidence="2">Uncharacterized protein</fullName>
    </submittedName>
</protein>
<dbReference type="AlphaFoldDB" id="A0AAQ3WDC2"/>
<dbReference type="EMBL" id="CP144746">
    <property type="protein sequence ID" value="WVZ58197.1"/>
    <property type="molecule type" value="Genomic_DNA"/>
</dbReference>
<evidence type="ECO:0000256" key="1">
    <source>
        <dbReference type="SAM" id="MobiDB-lite"/>
    </source>
</evidence>
<name>A0AAQ3WDC2_PASNO</name>
<feature type="region of interest" description="Disordered" evidence="1">
    <location>
        <begin position="90"/>
        <end position="140"/>
    </location>
</feature>
<accession>A0AAQ3WDC2</accession>
<organism evidence="2 3">
    <name type="scientific">Paspalum notatum var. saurae</name>
    <dbReference type="NCBI Taxonomy" id="547442"/>
    <lineage>
        <taxon>Eukaryota</taxon>
        <taxon>Viridiplantae</taxon>
        <taxon>Streptophyta</taxon>
        <taxon>Embryophyta</taxon>
        <taxon>Tracheophyta</taxon>
        <taxon>Spermatophyta</taxon>
        <taxon>Magnoliopsida</taxon>
        <taxon>Liliopsida</taxon>
        <taxon>Poales</taxon>
        <taxon>Poaceae</taxon>
        <taxon>PACMAD clade</taxon>
        <taxon>Panicoideae</taxon>
        <taxon>Andropogonodae</taxon>
        <taxon>Paspaleae</taxon>
        <taxon>Paspalinae</taxon>
        <taxon>Paspalum</taxon>
    </lineage>
</organism>
<feature type="region of interest" description="Disordered" evidence="1">
    <location>
        <begin position="1"/>
        <end position="25"/>
    </location>
</feature>
<keyword evidence="3" id="KW-1185">Reference proteome</keyword>